<protein>
    <submittedName>
        <fullName evidence="2">Cell wall hydrolase</fullName>
    </submittedName>
</protein>
<evidence type="ECO:0000313" key="2">
    <source>
        <dbReference type="EMBL" id="TFI59526.1"/>
    </source>
</evidence>
<evidence type="ECO:0000259" key="1">
    <source>
        <dbReference type="Pfam" id="PF07486"/>
    </source>
</evidence>
<keyword evidence="3" id="KW-1185">Reference proteome</keyword>
<dbReference type="RefSeq" id="WP_135084289.1">
    <property type="nucleotide sequence ID" value="NZ_SPDV01000007.1"/>
</dbReference>
<dbReference type="Pfam" id="PF07486">
    <property type="entry name" value="Hydrolase_2"/>
    <property type="match status" value="1"/>
</dbReference>
<reference evidence="2 3" key="1">
    <citation type="submission" date="2019-03" db="EMBL/GenBank/DDBJ databases">
        <title>Genome sequence of Sphingomonas sp. 17J27-24.</title>
        <authorList>
            <person name="Kim M."/>
            <person name="Maeng S."/>
            <person name="Sathiyaraj S."/>
        </authorList>
    </citation>
    <scope>NUCLEOTIDE SEQUENCE [LARGE SCALE GENOMIC DNA]</scope>
    <source>
        <strain evidence="2 3">17J27-24</strain>
    </source>
</reference>
<evidence type="ECO:0000313" key="3">
    <source>
        <dbReference type="Proteomes" id="UP000298213"/>
    </source>
</evidence>
<dbReference type="GO" id="GO:0016787">
    <property type="term" value="F:hydrolase activity"/>
    <property type="evidence" value="ECO:0007669"/>
    <property type="project" value="UniProtKB-KW"/>
</dbReference>
<dbReference type="OrthoDB" id="9785345at2"/>
<sequence>MIRIKHAAGISAAVVVAAFGTLYAGPSRAWEFTTPPVSSSDPTLHQGIAVNNSLPQDAAPAPQADAVPETVVPAAPAIAAPIAPAPQAKAAAVRRSLAQLVADHSTARTNSAEHECLANAVYFETRGEPLVGQLSVAEVVVNRARSGRFPSSVCGVVKQKGQFSFVRGGRLPAVPRSSPAWRKAVAIARIALEDLADGHAPRALFFHAKKVRPSWRGLRRVAAVGNHVFYR</sequence>
<dbReference type="InterPro" id="IPR011105">
    <property type="entry name" value="Cell_wall_hydrolase_SleB"/>
</dbReference>
<feature type="domain" description="Cell wall hydrolase SleB" evidence="1">
    <location>
        <begin position="127"/>
        <end position="230"/>
    </location>
</feature>
<dbReference type="AlphaFoldDB" id="A0A4Y8ZY87"/>
<dbReference type="Gene3D" id="1.10.10.2520">
    <property type="entry name" value="Cell wall hydrolase SleB, domain 1"/>
    <property type="match status" value="1"/>
</dbReference>
<comment type="caution">
    <text evidence="2">The sequence shown here is derived from an EMBL/GenBank/DDBJ whole genome shotgun (WGS) entry which is preliminary data.</text>
</comment>
<keyword evidence="2" id="KW-0378">Hydrolase</keyword>
<gene>
    <name evidence="2" type="ORF">E2493_04890</name>
</gene>
<accession>A0A4Y8ZY87</accession>
<proteinExistence type="predicted"/>
<name>A0A4Y8ZY87_9SPHN</name>
<dbReference type="Proteomes" id="UP000298213">
    <property type="component" value="Unassembled WGS sequence"/>
</dbReference>
<dbReference type="InterPro" id="IPR042047">
    <property type="entry name" value="SleB_dom1"/>
</dbReference>
<organism evidence="2 3">
    <name type="scientific">Sphingomonas parva</name>
    <dbReference type="NCBI Taxonomy" id="2555898"/>
    <lineage>
        <taxon>Bacteria</taxon>
        <taxon>Pseudomonadati</taxon>
        <taxon>Pseudomonadota</taxon>
        <taxon>Alphaproteobacteria</taxon>
        <taxon>Sphingomonadales</taxon>
        <taxon>Sphingomonadaceae</taxon>
        <taxon>Sphingomonas</taxon>
    </lineage>
</organism>
<dbReference type="EMBL" id="SPDV01000007">
    <property type="protein sequence ID" value="TFI59526.1"/>
    <property type="molecule type" value="Genomic_DNA"/>
</dbReference>